<comment type="caution">
    <text evidence="2">The sequence shown here is derived from an EMBL/GenBank/DDBJ whole genome shotgun (WGS) entry which is preliminary data.</text>
</comment>
<accession>A0A927U5U4</accession>
<feature type="transmembrane region" description="Helical" evidence="1">
    <location>
        <begin position="231"/>
        <end position="253"/>
    </location>
</feature>
<dbReference type="InterPro" id="IPR018580">
    <property type="entry name" value="Uncharacterised_YfhO"/>
</dbReference>
<dbReference type="PANTHER" id="PTHR38454:SF1">
    <property type="entry name" value="INTEGRAL MEMBRANE PROTEIN"/>
    <property type="match status" value="1"/>
</dbReference>
<evidence type="ECO:0000313" key="3">
    <source>
        <dbReference type="Proteomes" id="UP000766246"/>
    </source>
</evidence>
<dbReference type="Proteomes" id="UP000766246">
    <property type="component" value="Unassembled WGS sequence"/>
</dbReference>
<name>A0A927U5U4_9FIRM</name>
<feature type="transmembrane region" description="Helical" evidence="1">
    <location>
        <begin position="143"/>
        <end position="166"/>
    </location>
</feature>
<keyword evidence="1" id="KW-0812">Transmembrane</keyword>
<feature type="transmembrane region" description="Helical" evidence="1">
    <location>
        <begin position="21"/>
        <end position="41"/>
    </location>
</feature>
<dbReference type="AlphaFoldDB" id="A0A927U5U4"/>
<dbReference type="EMBL" id="SVER01000004">
    <property type="protein sequence ID" value="MBE5918605.1"/>
    <property type="molecule type" value="Genomic_DNA"/>
</dbReference>
<feature type="transmembrane region" description="Helical" evidence="1">
    <location>
        <begin position="310"/>
        <end position="327"/>
    </location>
</feature>
<feature type="transmembrane region" description="Helical" evidence="1">
    <location>
        <begin position="362"/>
        <end position="379"/>
    </location>
</feature>
<proteinExistence type="predicted"/>
<feature type="transmembrane region" description="Helical" evidence="1">
    <location>
        <begin position="191"/>
        <end position="219"/>
    </location>
</feature>
<feature type="transmembrane region" description="Helical" evidence="1">
    <location>
        <begin position="425"/>
        <end position="442"/>
    </location>
</feature>
<reference evidence="2" key="1">
    <citation type="submission" date="2019-04" db="EMBL/GenBank/DDBJ databases">
        <title>Evolution of Biomass-Degrading Anaerobic Consortia Revealed by Metagenomics.</title>
        <authorList>
            <person name="Peng X."/>
        </authorList>
    </citation>
    <scope>NUCLEOTIDE SEQUENCE</scope>
    <source>
        <strain evidence="2">SIG311</strain>
    </source>
</reference>
<organism evidence="2 3">
    <name type="scientific">Pseudobutyrivibrio ruminis</name>
    <dbReference type="NCBI Taxonomy" id="46206"/>
    <lineage>
        <taxon>Bacteria</taxon>
        <taxon>Bacillati</taxon>
        <taxon>Bacillota</taxon>
        <taxon>Clostridia</taxon>
        <taxon>Lachnospirales</taxon>
        <taxon>Lachnospiraceae</taxon>
        <taxon>Pseudobutyrivibrio</taxon>
    </lineage>
</organism>
<feature type="transmembrane region" description="Helical" evidence="1">
    <location>
        <begin position="336"/>
        <end position="356"/>
    </location>
</feature>
<protein>
    <recommendedName>
        <fullName evidence="4">Membrane protein YfhO</fullName>
    </recommendedName>
</protein>
<feature type="transmembrane region" description="Helical" evidence="1">
    <location>
        <begin position="391"/>
        <end position="413"/>
    </location>
</feature>
<sequence length="763" mass="86506">MDWSHTDLMMDRIKLFIKKDYMKSFFICFIIAFLSFLPFVIKGEGFFVLTNDFNDQQIPFTIGLHNALLDSGISGFSWDIDLGTSTMDGFSFYELGSPFFWLSMLFPANAFPYIVAWLFMLKFSFAGLISCLYLRRFVKDSKWAIVGSVLYAFSGFSLVNLVFYHFHDAICFFPLLLIGLERLKEKKDYPFFIFTVFLNCIINYFFFVGEVVFLVIYYLCRFGRKDIKGMIIDAVKCICCGVLGVGMAAFVFIPNIIFISGNPRTGQFAGILSMLKTSLTEYMYILKTLLLPVDPMTSISAVYTTRFSSHGFYLPLVGLVLVIAYVIRKRDWLSKLIVYLAVASFIPLLSDLFYMYSAAQMRWWYMFTLMAALASVKMLEEPDERAVRIGSDIYIALIAAFVIVINVLNRLSVQGVDWISNPKRFYTYVVLTIVGALVTRAIATRQQIKWKNVLVNIGIFSLGLMFTTMFIYKTCDWMGLQGYKQRYQVATQLELPNNQYRLNDTMNLISMTAHVAGFTNQSSTDTNSIRDFEALFDYYAEVVGMPKNDVPGVAELLAGRYYLAFNEANGPVVAEYTTDLGPVYLMEREACPIGFAVDSYITKDDLMSMDVNSRGIALLDSAVLDEDSLTDEIKADLPRNAADDIDLDKSVSDYVMEHTYGSVLGFNKDGHGVSCVTGYDKDTYVYFSVPYDTGWTAYVDDSKTDIIESGGMMMIKVPAGEHNVRFDYYTPGLKVGLAVSGICILIFLVFTFYRQNGKITKIK</sequence>
<keyword evidence="1" id="KW-1133">Transmembrane helix</keyword>
<feature type="transmembrane region" description="Helical" evidence="1">
    <location>
        <begin position="454"/>
        <end position="472"/>
    </location>
</feature>
<feature type="transmembrane region" description="Helical" evidence="1">
    <location>
        <begin position="110"/>
        <end position="134"/>
    </location>
</feature>
<evidence type="ECO:0000256" key="1">
    <source>
        <dbReference type="SAM" id="Phobius"/>
    </source>
</evidence>
<keyword evidence="1" id="KW-0472">Membrane</keyword>
<evidence type="ECO:0008006" key="4">
    <source>
        <dbReference type="Google" id="ProtNLM"/>
    </source>
</evidence>
<feature type="transmembrane region" description="Helical" evidence="1">
    <location>
        <begin position="735"/>
        <end position="753"/>
    </location>
</feature>
<dbReference type="Pfam" id="PF09586">
    <property type="entry name" value="YfhO"/>
    <property type="match status" value="2"/>
</dbReference>
<evidence type="ECO:0000313" key="2">
    <source>
        <dbReference type="EMBL" id="MBE5918605.1"/>
    </source>
</evidence>
<dbReference type="PANTHER" id="PTHR38454">
    <property type="entry name" value="INTEGRAL MEMBRANE PROTEIN-RELATED"/>
    <property type="match status" value="1"/>
</dbReference>
<gene>
    <name evidence="2" type="ORF">E7272_02065</name>
</gene>